<sequence length="146" mass="17453">MQIVILLFLFIILFGFSFARDLQIFVPILNQVLLLVYISFTYLSILAISEFQKWQLTESNTEKVMIIMIFAYDMNSFLTEIRIEMEDTTQFQRCLFQAMAFETVLIQIFGITNSLLFQSNTKQSIITNFQEEFKHNYQQKLFYQFQ</sequence>
<evidence type="ECO:0000259" key="6">
    <source>
        <dbReference type="Pfam" id="PF01490"/>
    </source>
</evidence>
<evidence type="ECO:0000256" key="3">
    <source>
        <dbReference type="ARBA" id="ARBA00022989"/>
    </source>
</evidence>
<keyword evidence="4 5" id="KW-0472">Membrane</keyword>
<evidence type="ECO:0000256" key="5">
    <source>
        <dbReference type="SAM" id="Phobius"/>
    </source>
</evidence>
<dbReference type="InterPro" id="IPR013057">
    <property type="entry name" value="AA_transpt_TM"/>
</dbReference>
<feature type="domain" description="Amino acid transporter transmembrane" evidence="6">
    <location>
        <begin position="3"/>
        <end position="131"/>
    </location>
</feature>
<feature type="transmembrane region" description="Helical" evidence="5">
    <location>
        <begin position="29"/>
        <end position="48"/>
    </location>
</feature>
<protein>
    <recommendedName>
        <fullName evidence="6">Amino acid transporter transmembrane domain-containing protein</fullName>
    </recommendedName>
</protein>
<reference evidence="7" key="1">
    <citation type="submission" date="2021-01" db="EMBL/GenBank/DDBJ databases">
        <authorList>
            <consortium name="Genoscope - CEA"/>
            <person name="William W."/>
        </authorList>
    </citation>
    <scope>NUCLEOTIDE SEQUENCE</scope>
</reference>
<evidence type="ECO:0000256" key="4">
    <source>
        <dbReference type="ARBA" id="ARBA00023136"/>
    </source>
</evidence>
<evidence type="ECO:0000256" key="2">
    <source>
        <dbReference type="ARBA" id="ARBA00022692"/>
    </source>
</evidence>
<evidence type="ECO:0000313" key="7">
    <source>
        <dbReference type="EMBL" id="CAD8203978.1"/>
    </source>
</evidence>
<evidence type="ECO:0000256" key="1">
    <source>
        <dbReference type="ARBA" id="ARBA00004370"/>
    </source>
</evidence>
<proteinExistence type="predicted"/>
<dbReference type="AlphaFoldDB" id="A0A8S1XTH1"/>
<organism evidence="7 8">
    <name type="scientific">Paramecium pentaurelia</name>
    <dbReference type="NCBI Taxonomy" id="43138"/>
    <lineage>
        <taxon>Eukaryota</taxon>
        <taxon>Sar</taxon>
        <taxon>Alveolata</taxon>
        <taxon>Ciliophora</taxon>
        <taxon>Intramacronucleata</taxon>
        <taxon>Oligohymenophorea</taxon>
        <taxon>Peniculida</taxon>
        <taxon>Parameciidae</taxon>
        <taxon>Paramecium</taxon>
    </lineage>
</organism>
<comment type="subcellular location">
    <subcellularLocation>
        <location evidence="1">Membrane</location>
    </subcellularLocation>
</comment>
<dbReference type="Pfam" id="PF01490">
    <property type="entry name" value="Aa_trans"/>
    <property type="match status" value="1"/>
</dbReference>
<keyword evidence="2 5" id="KW-0812">Transmembrane</keyword>
<dbReference type="GO" id="GO:0016020">
    <property type="term" value="C:membrane"/>
    <property type="evidence" value="ECO:0007669"/>
    <property type="project" value="UniProtKB-SubCell"/>
</dbReference>
<gene>
    <name evidence="7" type="ORF">PPENT_87.1.T1350128</name>
</gene>
<accession>A0A8S1XTH1</accession>
<keyword evidence="3 5" id="KW-1133">Transmembrane helix</keyword>
<keyword evidence="8" id="KW-1185">Reference proteome</keyword>
<name>A0A8S1XTH1_9CILI</name>
<dbReference type="Proteomes" id="UP000689195">
    <property type="component" value="Unassembled WGS sequence"/>
</dbReference>
<comment type="caution">
    <text evidence="7">The sequence shown here is derived from an EMBL/GenBank/DDBJ whole genome shotgun (WGS) entry which is preliminary data.</text>
</comment>
<evidence type="ECO:0000313" key="8">
    <source>
        <dbReference type="Proteomes" id="UP000689195"/>
    </source>
</evidence>
<dbReference type="OrthoDB" id="1684102at2759"/>
<dbReference type="EMBL" id="CAJJDO010000135">
    <property type="protein sequence ID" value="CAD8203978.1"/>
    <property type="molecule type" value="Genomic_DNA"/>
</dbReference>